<protein>
    <submittedName>
        <fullName evidence="4">Planctomycete cytochrome C</fullName>
    </submittedName>
</protein>
<feature type="domain" description="DUF1549" evidence="1">
    <location>
        <begin position="709"/>
        <end position="886"/>
    </location>
</feature>
<dbReference type="PANTHER" id="PTHR35889:SF3">
    <property type="entry name" value="F-BOX DOMAIN-CONTAINING PROTEIN"/>
    <property type="match status" value="1"/>
</dbReference>
<sequence>MPGTCLTPSIGTGSMVGRRILTVTGLTVEIKRGAVPVAFLISRIVALLRLALILSLTSFYVCPVHAGDAVPVARWDFSTEEAAPLSVHGNVTRDQAGPVPPEFPDFAKDNTAIRLDGKGAYIAVNDPGDKSIFDFTNGDAMTVEAWVKVAQIRNGQPMYVIGKGRTHSPHVAPDNQNWALRVVGAGDAAKLSFLFATPTPPGAKGPNWHRWTSKLKFAVVTGWHHIAVTYQFGKPDSIQGWIDGRPTDGAWDLQGATKAAPVVDNDQVWIGSSMGGNTSNSFNGWVDAIAVYRTRLNNKVITSHFHRLGGPRTVGPAPEKMPEISDVPPGKVLVTFSESMPASDRWLNAGEKWPQETSRWLGTEFLLPRIPLRYDDWGIRSSWKAPLLVRMAADVKLKPGTHRLLLRARALGRLWIDGKVVARTKSLTYRPPNGEEPITPLAEPPLPGARVKGYRMQEVFGEITIPDHDDGTTRLCRVVLELVTGGKSLRTETGEVCVAFETDDGNSYAVIRPQQQDALPLTDTAVNPVLAQIESAITRLEDETRLKAAASQDAFWQTRHAAARAWTAQHPAPEIPTVVDSGLNHPIDRFLASKIDKALLESSATDRSQAEHFHKTILPLLQENCFRCHGDKDKGGLRLNTRENALKSGDSEIPAIVPGDISASELLERIRAEDESIRMPPTGKPLSKRQIAELEKWIQQGAIWPAVPLEASEVALAPVINDEAFLKRIYLDTVGVPPTLAEVRQFLEDSNPDKRNQLIDRLLEDDRFADHWVSYWMDLLAENPTLLNASLNSTGPFRWFLYDALRDKKAFDRIVTELLLMRGSPHEGGSAGFAIAAENDSPFAAKGHIVASAFLGIELQCARCHDSPYHSTTQRDLFSLAAMMNRKPLTVPSTSRVPDAFFEKKDRESLIRVTLKPDETIQADWPFAGVTGAVDDSKIDSLMHNPQDTRERLAALITAPENERFANVIVNRLWKQLIGTGLVEPVYDWEGRKPSHPKMLDWLSRQFVTHDYDLNHVIRLIVTSQVYQREATGNNGNKSETLRFFTAPEKRRLTAEQIVDAMHTATGKQLDVEELTFVHDGQRDVSNRLSLGRPSRAWMFADLKNERDRPSLSLPYARTVTDVLEAFGWTGSRQKPIMHRETEPNVLQPGVLANGTLSMNLIRVSDQSELAQLAVDSREPGEIIEALYLRFLCRRPSQEELNTFSNALAQGFDSRLLPTGEIVPVQEPVPLPQVTWFNHLRPEANTIQQNVERRVRKGPPADPRFRPEWREIYEDIIWSLMNHREFVWIP</sequence>
<evidence type="ECO:0000313" key="4">
    <source>
        <dbReference type="EMBL" id="QEG17055.1"/>
    </source>
</evidence>
<dbReference type="Gene3D" id="2.60.120.200">
    <property type="match status" value="1"/>
</dbReference>
<evidence type="ECO:0000259" key="3">
    <source>
        <dbReference type="Pfam" id="PF07635"/>
    </source>
</evidence>
<dbReference type="Pfam" id="PF07635">
    <property type="entry name" value="PSCyt1"/>
    <property type="match status" value="1"/>
</dbReference>
<dbReference type="InterPro" id="IPR013320">
    <property type="entry name" value="ConA-like_dom_sf"/>
</dbReference>
<reference evidence="4 5" key="1">
    <citation type="submission" date="2019-08" db="EMBL/GenBank/DDBJ databases">
        <title>Deep-cultivation of Planctomycetes and their phenomic and genomic characterization uncovers novel biology.</title>
        <authorList>
            <person name="Wiegand S."/>
            <person name="Jogler M."/>
            <person name="Boedeker C."/>
            <person name="Pinto D."/>
            <person name="Vollmers J."/>
            <person name="Rivas-Marin E."/>
            <person name="Kohn T."/>
            <person name="Peeters S.H."/>
            <person name="Heuer A."/>
            <person name="Rast P."/>
            <person name="Oberbeckmann S."/>
            <person name="Bunk B."/>
            <person name="Jeske O."/>
            <person name="Meyerdierks A."/>
            <person name="Storesund J.E."/>
            <person name="Kallscheuer N."/>
            <person name="Luecker S."/>
            <person name="Lage O.M."/>
            <person name="Pohl T."/>
            <person name="Merkel B.J."/>
            <person name="Hornburger P."/>
            <person name="Mueller R.-W."/>
            <person name="Bruemmer F."/>
            <person name="Labrenz M."/>
            <person name="Spormann A.M."/>
            <person name="Op den Camp H."/>
            <person name="Overmann J."/>
            <person name="Amann R."/>
            <person name="Jetten M.S.M."/>
            <person name="Mascher T."/>
            <person name="Medema M.H."/>
            <person name="Devos D.P."/>
            <person name="Kaster A.-K."/>
            <person name="Ovreas L."/>
            <person name="Rohde M."/>
            <person name="Galperin M.Y."/>
            <person name="Jogler C."/>
        </authorList>
    </citation>
    <scope>NUCLEOTIDE SEQUENCE [LARGE SCALE GENOMIC DNA]</scope>
    <source>
        <strain evidence="4 5">DSM 8797</strain>
    </source>
</reference>
<feature type="domain" description="Cytochrome C Planctomycete-type" evidence="3">
    <location>
        <begin position="625"/>
        <end position="683"/>
    </location>
</feature>
<dbReference type="InterPro" id="IPR011444">
    <property type="entry name" value="DUF1549"/>
</dbReference>
<proteinExistence type="predicted"/>
<dbReference type="Gene3D" id="1.10.760.10">
    <property type="entry name" value="Cytochrome c-like domain"/>
    <property type="match status" value="1"/>
</dbReference>
<dbReference type="Pfam" id="PF07587">
    <property type="entry name" value="PSD1"/>
    <property type="match status" value="1"/>
</dbReference>
<dbReference type="Pfam" id="PF13385">
    <property type="entry name" value="Laminin_G_3"/>
    <property type="match status" value="1"/>
</dbReference>
<keyword evidence="5" id="KW-1185">Reference proteome</keyword>
<dbReference type="InterPro" id="IPR036909">
    <property type="entry name" value="Cyt_c-like_dom_sf"/>
</dbReference>
<name>A0ABX5YNC5_9PLAN</name>
<evidence type="ECO:0000259" key="2">
    <source>
        <dbReference type="Pfam" id="PF07587"/>
    </source>
</evidence>
<dbReference type="PANTHER" id="PTHR35889">
    <property type="entry name" value="CYCLOINULO-OLIGOSACCHARIDE FRUCTANOTRANSFERASE-RELATED"/>
    <property type="match status" value="1"/>
</dbReference>
<evidence type="ECO:0000313" key="5">
    <source>
        <dbReference type="Proteomes" id="UP000322887"/>
    </source>
</evidence>
<dbReference type="Pfam" id="PF07583">
    <property type="entry name" value="PSCyt2"/>
    <property type="match status" value="1"/>
</dbReference>
<gene>
    <name evidence="4" type="ORF">GmarT_29320</name>
</gene>
<dbReference type="SUPFAM" id="SSF46626">
    <property type="entry name" value="Cytochrome c"/>
    <property type="match status" value="1"/>
</dbReference>
<dbReference type="EMBL" id="CP042910">
    <property type="protein sequence ID" value="QEG17055.1"/>
    <property type="molecule type" value="Genomic_DNA"/>
</dbReference>
<accession>A0ABX5YNC5</accession>
<dbReference type="InterPro" id="IPR011429">
    <property type="entry name" value="Cyt_c_Planctomycete-type"/>
</dbReference>
<dbReference type="SUPFAM" id="SSF49899">
    <property type="entry name" value="Concanavalin A-like lectins/glucanases"/>
    <property type="match status" value="1"/>
</dbReference>
<feature type="domain" description="DUF1553" evidence="2">
    <location>
        <begin position="949"/>
        <end position="1206"/>
    </location>
</feature>
<dbReference type="InterPro" id="IPR022655">
    <property type="entry name" value="DUF1553"/>
</dbReference>
<organism evidence="4 5">
    <name type="scientific">Gimesia maris</name>
    <dbReference type="NCBI Taxonomy" id="122"/>
    <lineage>
        <taxon>Bacteria</taxon>
        <taxon>Pseudomonadati</taxon>
        <taxon>Planctomycetota</taxon>
        <taxon>Planctomycetia</taxon>
        <taxon>Planctomycetales</taxon>
        <taxon>Planctomycetaceae</taxon>
        <taxon>Gimesia</taxon>
    </lineage>
</organism>
<evidence type="ECO:0000259" key="1">
    <source>
        <dbReference type="Pfam" id="PF07583"/>
    </source>
</evidence>
<dbReference type="Proteomes" id="UP000322887">
    <property type="component" value="Chromosome"/>
</dbReference>